<dbReference type="InterPro" id="IPR029071">
    <property type="entry name" value="Ubiquitin-like_domsf"/>
</dbReference>
<feature type="region of interest" description="Disordered" evidence="1">
    <location>
        <begin position="40"/>
        <end position="99"/>
    </location>
</feature>
<dbReference type="Proteomes" id="UP000019804">
    <property type="component" value="Unassembled WGS sequence"/>
</dbReference>
<dbReference type="PROSITE" id="PS50053">
    <property type="entry name" value="UBIQUITIN_2"/>
    <property type="match status" value="1"/>
</dbReference>
<accession>A0A017S994</accession>
<dbReference type="EMBL" id="KK088431">
    <property type="protein sequence ID" value="EYE93512.1"/>
    <property type="molecule type" value="Genomic_DNA"/>
</dbReference>
<reference evidence="4" key="1">
    <citation type="journal article" date="2014" name="Nat. Commun.">
        <title>Genomic adaptations of the halophilic Dead Sea filamentous fungus Eurotium rubrum.</title>
        <authorList>
            <person name="Kis-Papo T."/>
            <person name="Weig A.R."/>
            <person name="Riley R."/>
            <person name="Persoh D."/>
            <person name="Salamov A."/>
            <person name="Sun H."/>
            <person name="Lipzen A."/>
            <person name="Wasser S.P."/>
            <person name="Rambold G."/>
            <person name="Grigoriev I.V."/>
            <person name="Nevo E."/>
        </authorList>
    </citation>
    <scope>NUCLEOTIDE SEQUENCE [LARGE SCALE GENOMIC DNA]</scope>
    <source>
        <strain evidence="4">CBS 135680</strain>
    </source>
</reference>
<dbReference type="RefSeq" id="XP_040637200.1">
    <property type="nucleotide sequence ID" value="XM_040782396.1"/>
</dbReference>
<dbReference type="STRING" id="1388766.A0A017S994"/>
<dbReference type="OrthoDB" id="3365399at2759"/>
<evidence type="ECO:0000313" key="4">
    <source>
        <dbReference type="Proteomes" id="UP000019804"/>
    </source>
</evidence>
<dbReference type="HOGENOM" id="CLU_032739_0_1_1"/>
<dbReference type="Gene3D" id="3.10.20.90">
    <property type="entry name" value="Phosphatidylinositol 3-kinase Catalytic Subunit, Chain A, domain 1"/>
    <property type="match status" value="1"/>
</dbReference>
<keyword evidence="4" id="KW-1185">Reference proteome</keyword>
<protein>
    <recommendedName>
        <fullName evidence="2">Ubiquitin-like domain-containing protein</fullName>
    </recommendedName>
</protein>
<organism evidence="3 4">
    <name type="scientific">Aspergillus ruber (strain CBS 135680)</name>
    <dbReference type="NCBI Taxonomy" id="1388766"/>
    <lineage>
        <taxon>Eukaryota</taxon>
        <taxon>Fungi</taxon>
        <taxon>Dikarya</taxon>
        <taxon>Ascomycota</taxon>
        <taxon>Pezizomycotina</taxon>
        <taxon>Eurotiomycetes</taxon>
        <taxon>Eurotiomycetidae</taxon>
        <taxon>Eurotiales</taxon>
        <taxon>Aspergillaceae</taxon>
        <taxon>Aspergillus</taxon>
        <taxon>Aspergillus subgen. Aspergillus</taxon>
    </lineage>
</organism>
<dbReference type="AlphaFoldDB" id="A0A017S994"/>
<dbReference type="InterPro" id="IPR000626">
    <property type="entry name" value="Ubiquitin-like_dom"/>
</dbReference>
<feature type="compositionally biased region" description="Basic and acidic residues" evidence="1">
    <location>
        <begin position="40"/>
        <end position="64"/>
    </location>
</feature>
<proteinExistence type="predicted"/>
<sequence>MRSYFRRPSWAKRGIEDSVPDFYRRSEHTYADIIAATKEARERSAIESARDDQRADGKTSKDRQNSNQVGVRGDTPLDKVSGVINDQNSSIRPEPCPPSVLQKEKQASWHQVQRIRPIHESDTVHGHNISASDCGPAADIQSNSQVNDHCNNSSEFAPCMHEEANDFSDDEPDFGKTLRDNNKSEYKATWRDKSLQDDVVVQILITSEIENTEPLIIHRKASQSLKGARLAWCKRQGITGELQSSVYLTWEGRRLFDVTTCKSLGVNVVNSSDGFSDIHYPSVNDGQHIHVEAVTHDFFAFKQKQQQPRTSFTAESQIGPDPPDIGNEERDVLMKIILRCPELDDFGMKVSQKTRVSQIISAFKDTQKIPAEKNLYLLFDGDLLDSNACLIDCDIADQDMVDVLIR</sequence>
<name>A0A017S994_ASPRC</name>
<dbReference type="InterPro" id="IPR022617">
    <property type="entry name" value="Rad60/SUMO-like_dom"/>
</dbReference>
<evidence type="ECO:0000256" key="1">
    <source>
        <dbReference type="SAM" id="MobiDB-lite"/>
    </source>
</evidence>
<dbReference type="Pfam" id="PF11976">
    <property type="entry name" value="Rad60-SLD"/>
    <property type="match status" value="1"/>
</dbReference>
<dbReference type="SUPFAM" id="SSF54236">
    <property type="entry name" value="Ubiquitin-like"/>
    <property type="match status" value="1"/>
</dbReference>
<evidence type="ECO:0000259" key="2">
    <source>
        <dbReference type="PROSITE" id="PS50053"/>
    </source>
</evidence>
<gene>
    <name evidence="3" type="ORF">EURHEDRAFT_414333</name>
</gene>
<evidence type="ECO:0000313" key="3">
    <source>
        <dbReference type="EMBL" id="EYE93512.1"/>
    </source>
</evidence>
<feature type="domain" description="Ubiquitin-like" evidence="2">
    <location>
        <begin position="334"/>
        <end position="406"/>
    </location>
</feature>
<dbReference type="GeneID" id="63697520"/>